<protein>
    <submittedName>
        <fullName evidence="4">Nucleotide-binding alpha-beta plait domain-containing protein</fullName>
    </submittedName>
</protein>
<feature type="transmembrane region" description="Helical" evidence="2">
    <location>
        <begin position="80"/>
        <end position="110"/>
    </location>
</feature>
<dbReference type="PANTHER" id="PTHR36617">
    <property type="entry name" value="PROTEIN, PUTATIVE-RELATED"/>
    <property type="match status" value="1"/>
</dbReference>
<gene>
    <name evidence="4" type="ORF">Tci_008231</name>
</gene>
<keyword evidence="2" id="KW-0812">Transmembrane</keyword>
<dbReference type="GO" id="GO:0003723">
    <property type="term" value="F:RNA binding"/>
    <property type="evidence" value="ECO:0007669"/>
    <property type="project" value="UniProtKB-UniRule"/>
</dbReference>
<evidence type="ECO:0000259" key="3">
    <source>
        <dbReference type="PROSITE" id="PS50102"/>
    </source>
</evidence>
<dbReference type="Pfam" id="PF00076">
    <property type="entry name" value="RRM_1"/>
    <property type="match status" value="1"/>
</dbReference>
<dbReference type="CDD" id="cd00590">
    <property type="entry name" value="RRM_SF"/>
    <property type="match status" value="1"/>
</dbReference>
<dbReference type="EMBL" id="BKCJ010000788">
    <property type="protein sequence ID" value="GEU36253.1"/>
    <property type="molecule type" value="Genomic_DNA"/>
</dbReference>
<feature type="domain" description="RRM" evidence="3">
    <location>
        <begin position="128"/>
        <end position="216"/>
    </location>
</feature>
<feature type="transmembrane region" description="Helical" evidence="2">
    <location>
        <begin position="35"/>
        <end position="55"/>
    </location>
</feature>
<dbReference type="AlphaFoldDB" id="A0A6L2JGV5"/>
<dbReference type="SUPFAM" id="SSF54928">
    <property type="entry name" value="RNA-binding domain, RBD"/>
    <property type="match status" value="1"/>
</dbReference>
<dbReference type="InterPro" id="IPR036691">
    <property type="entry name" value="Endo/exonu/phosph_ase_sf"/>
</dbReference>
<dbReference type="SUPFAM" id="SSF56219">
    <property type="entry name" value="DNase I-like"/>
    <property type="match status" value="1"/>
</dbReference>
<comment type="caution">
    <text evidence="4">The sequence shown here is derived from an EMBL/GenBank/DDBJ whole genome shotgun (WGS) entry which is preliminary data.</text>
</comment>
<name>A0A6L2JGV5_TANCI</name>
<dbReference type="PANTHER" id="PTHR36617:SF5">
    <property type="entry name" value="OS05G0421675 PROTEIN"/>
    <property type="match status" value="1"/>
</dbReference>
<evidence type="ECO:0000256" key="1">
    <source>
        <dbReference type="PROSITE-ProRule" id="PRU00176"/>
    </source>
</evidence>
<accession>A0A6L2JGV5</accession>
<keyword evidence="2" id="KW-0472">Membrane</keyword>
<evidence type="ECO:0000256" key="2">
    <source>
        <dbReference type="SAM" id="Phobius"/>
    </source>
</evidence>
<sequence>MFSSSGNSFLGATTVFSTAAADLRGDDRFSGGCTVLLGFWGGSVVVVVRCVVRWWCPYGGVVVVGFGGDSGNAGVVVGEVLWWCPCGGVVVVGFVVTGCGGGFSLFFWSFAIMGDRRSKKDLIQQISTSIYVTNFPEHFSFRDLWKACEVYGRVTDVYVPNKRSKIGKQFGFVRFIKIQDVDRLVNNLCTIWFGRLKLHAHAAKFQRQMLNNINKDARSYGEKKHVVKDYVSNSRNVVNDRTYVYAVKEGKDNIGFEEQKKPDIVLDESCILHKDFSLSMFGKVKEFSSLSNLKMILATEGFNNVNVNYMGGFWVVLEFQSLSSKEKFTAHVGVGYWFDTLQQASNSFNLDGRVAWVDIEGVPLKVWTKNTFNRIISKWEWTNGGTNDKDGSNGGMNGKQSEDPFNIYDLLKKQQDKDKEAVLSEDVLKYLLGFTPKEHTDVSSNLVGSESGEETKMENVDVNDIKLCRGNCLFEFICGPSVGNSGGLWVFSDKRLMIITVYAPQEVSEKRMLWEYLNHVIHTWNGEVVIMRDSNKVRSREERYGTTFNKRGADVFNSFISLGGLADVPLEGCSFTWVHKSTSKMSKLDRFLISVGLIEARPNISTISLDRYLSDHRPILLREFYVDQFPFAFITTAKIRIWIKARKEKSSLQKTKLKGILTDLDLVIDKGEANSDILNKRLHILKDIQSQMAIRGIFVDGAWLESPNLVKEEFLNHFKDQFDHLVSSRLILDMDFPNTLSLDQRDELESSISKEEFKRVVWDCGLDNFIKKRIGNGEKSSFWEEVWKGGDTLKLMYPRLYALDLSKNISVANKLAQVDMVGSFRRPPRGGVELQQYTCFRSILEDVILSNSQDMWLWSLTGSGEFSVASVRRFIDDYMLPDVSFKTKWLKVVPIQINSHAWKVKLDGLPTRFNLSRRGIYINSINCPCCAMAVETTSHLFFTCFMVRELYRKIAIWWDIKLMEVDSFEGWTVWMSNIRLHGFRKERRCLMKSWSGLSFGVDIDVNVTLVG</sequence>
<evidence type="ECO:0000313" key="4">
    <source>
        <dbReference type="EMBL" id="GEU36253.1"/>
    </source>
</evidence>
<keyword evidence="2" id="KW-1133">Transmembrane helix</keyword>
<dbReference type="InterPro" id="IPR012677">
    <property type="entry name" value="Nucleotide-bd_a/b_plait_sf"/>
</dbReference>
<keyword evidence="1" id="KW-0694">RNA-binding</keyword>
<dbReference type="Gene3D" id="3.60.10.10">
    <property type="entry name" value="Endonuclease/exonuclease/phosphatase"/>
    <property type="match status" value="1"/>
</dbReference>
<dbReference type="Gene3D" id="3.30.70.330">
    <property type="match status" value="1"/>
</dbReference>
<organism evidence="4">
    <name type="scientific">Tanacetum cinerariifolium</name>
    <name type="common">Dalmatian daisy</name>
    <name type="synonym">Chrysanthemum cinerariifolium</name>
    <dbReference type="NCBI Taxonomy" id="118510"/>
    <lineage>
        <taxon>Eukaryota</taxon>
        <taxon>Viridiplantae</taxon>
        <taxon>Streptophyta</taxon>
        <taxon>Embryophyta</taxon>
        <taxon>Tracheophyta</taxon>
        <taxon>Spermatophyta</taxon>
        <taxon>Magnoliopsida</taxon>
        <taxon>eudicotyledons</taxon>
        <taxon>Gunneridae</taxon>
        <taxon>Pentapetalae</taxon>
        <taxon>asterids</taxon>
        <taxon>campanulids</taxon>
        <taxon>Asterales</taxon>
        <taxon>Asteraceae</taxon>
        <taxon>Asteroideae</taxon>
        <taxon>Anthemideae</taxon>
        <taxon>Anthemidinae</taxon>
        <taxon>Tanacetum</taxon>
    </lineage>
</organism>
<dbReference type="InterPro" id="IPR035979">
    <property type="entry name" value="RBD_domain_sf"/>
</dbReference>
<dbReference type="Pfam" id="PF13966">
    <property type="entry name" value="zf-RVT"/>
    <property type="match status" value="1"/>
</dbReference>
<dbReference type="InterPro" id="IPR026960">
    <property type="entry name" value="RVT-Znf"/>
</dbReference>
<dbReference type="PROSITE" id="PS50102">
    <property type="entry name" value="RRM"/>
    <property type="match status" value="1"/>
</dbReference>
<dbReference type="SMART" id="SM00360">
    <property type="entry name" value="RRM"/>
    <property type="match status" value="1"/>
</dbReference>
<reference evidence="4" key="1">
    <citation type="journal article" date="2019" name="Sci. Rep.">
        <title>Draft genome of Tanacetum cinerariifolium, the natural source of mosquito coil.</title>
        <authorList>
            <person name="Yamashiro T."/>
            <person name="Shiraishi A."/>
            <person name="Satake H."/>
            <person name="Nakayama K."/>
        </authorList>
    </citation>
    <scope>NUCLEOTIDE SEQUENCE</scope>
</reference>
<dbReference type="InterPro" id="IPR000504">
    <property type="entry name" value="RRM_dom"/>
</dbReference>
<proteinExistence type="predicted"/>